<accession>X0U2V3</accession>
<evidence type="ECO:0000256" key="4">
    <source>
        <dbReference type="ARBA" id="ARBA00023136"/>
    </source>
</evidence>
<feature type="non-terminal residue" evidence="7">
    <location>
        <position position="1"/>
    </location>
</feature>
<gene>
    <name evidence="7" type="ORF">S01H1_01780</name>
</gene>
<protein>
    <recommendedName>
        <fullName evidence="6">NfeD-like C-terminal domain-containing protein</fullName>
    </recommendedName>
</protein>
<sequence length="132" mass="14117">RLIIAIVSTVLEEAALAVGVLWGLPKLDIHIPLWVLIIVMLAWGAYTIITYRMGSRALRRKPIAGLLDMAGSEGVVVSPLVPEGLVKVRGELWVAKSAAGEIDAGEEITVVGQDGLKLIVRKRSPGDLEGTK</sequence>
<dbReference type="PANTHER" id="PTHR33507:SF4">
    <property type="entry name" value="NODULATION COMPETITIVENESS PROTEIN NFED"/>
    <property type="match status" value="1"/>
</dbReference>
<dbReference type="InterPro" id="IPR012340">
    <property type="entry name" value="NA-bd_OB-fold"/>
</dbReference>
<keyword evidence="4 5" id="KW-0472">Membrane</keyword>
<evidence type="ECO:0000256" key="1">
    <source>
        <dbReference type="ARBA" id="ARBA00004141"/>
    </source>
</evidence>
<evidence type="ECO:0000256" key="2">
    <source>
        <dbReference type="ARBA" id="ARBA00022692"/>
    </source>
</evidence>
<keyword evidence="2 5" id="KW-0812">Transmembrane</keyword>
<dbReference type="EMBL" id="BARS01000802">
    <property type="protein sequence ID" value="GAF82790.1"/>
    <property type="molecule type" value="Genomic_DNA"/>
</dbReference>
<keyword evidence="3 5" id="KW-1133">Transmembrane helix</keyword>
<organism evidence="7">
    <name type="scientific">marine sediment metagenome</name>
    <dbReference type="NCBI Taxonomy" id="412755"/>
    <lineage>
        <taxon>unclassified sequences</taxon>
        <taxon>metagenomes</taxon>
        <taxon>ecological metagenomes</taxon>
    </lineage>
</organism>
<dbReference type="SUPFAM" id="SSF141322">
    <property type="entry name" value="NfeD domain-like"/>
    <property type="match status" value="1"/>
</dbReference>
<dbReference type="Pfam" id="PF01957">
    <property type="entry name" value="NfeD"/>
    <property type="match status" value="1"/>
</dbReference>
<dbReference type="AlphaFoldDB" id="X0U2V3"/>
<dbReference type="GO" id="GO:0016020">
    <property type="term" value="C:membrane"/>
    <property type="evidence" value="ECO:0007669"/>
    <property type="project" value="UniProtKB-SubCell"/>
</dbReference>
<comment type="subcellular location">
    <subcellularLocation>
        <location evidence="1">Membrane</location>
        <topology evidence="1">Multi-pass membrane protein</topology>
    </subcellularLocation>
</comment>
<feature type="transmembrane region" description="Helical" evidence="5">
    <location>
        <begin position="33"/>
        <end position="51"/>
    </location>
</feature>
<reference evidence="7" key="1">
    <citation type="journal article" date="2014" name="Front. Microbiol.">
        <title>High frequency of phylogenetically diverse reductive dehalogenase-homologous genes in deep subseafloor sedimentary metagenomes.</title>
        <authorList>
            <person name="Kawai M."/>
            <person name="Futagami T."/>
            <person name="Toyoda A."/>
            <person name="Takaki Y."/>
            <person name="Nishi S."/>
            <person name="Hori S."/>
            <person name="Arai W."/>
            <person name="Tsubouchi T."/>
            <person name="Morono Y."/>
            <person name="Uchiyama I."/>
            <person name="Ito T."/>
            <person name="Fujiyama A."/>
            <person name="Inagaki F."/>
            <person name="Takami H."/>
        </authorList>
    </citation>
    <scope>NUCLEOTIDE SEQUENCE</scope>
    <source>
        <strain evidence="7">Expedition CK06-06</strain>
    </source>
</reference>
<dbReference type="Gene3D" id="2.40.50.140">
    <property type="entry name" value="Nucleic acid-binding proteins"/>
    <property type="match status" value="1"/>
</dbReference>
<evidence type="ECO:0000256" key="5">
    <source>
        <dbReference type="SAM" id="Phobius"/>
    </source>
</evidence>
<dbReference type="InterPro" id="IPR052165">
    <property type="entry name" value="Membrane_assoc_protease"/>
</dbReference>
<evidence type="ECO:0000313" key="7">
    <source>
        <dbReference type="EMBL" id="GAF82790.1"/>
    </source>
</evidence>
<feature type="domain" description="NfeD-like C-terminal" evidence="6">
    <location>
        <begin position="69"/>
        <end position="122"/>
    </location>
</feature>
<evidence type="ECO:0000256" key="3">
    <source>
        <dbReference type="ARBA" id="ARBA00022989"/>
    </source>
</evidence>
<evidence type="ECO:0000259" key="6">
    <source>
        <dbReference type="Pfam" id="PF01957"/>
    </source>
</evidence>
<dbReference type="InterPro" id="IPR002810">
    <property type="entry name" value="NfeD-like_C"/>
</dbReference>
<name>X0U2V3_9ZZZZ</name>
<proteinExistence type="predicted"/>
<comment type="caution">
    <text evidence="7">The sequence shown here is derived from an EMBL/GenBank/DDBJ whole genome shotgun (WGS) entry which is preliminary data.</text>
</comment>
<dbReference type="PANTHER" id="PTHR33507">
    <property type="entry name" value="INNER MEMBRANE PROTEIN YBBJ"/>
    <property type="match status" value="1"/>
</dbReference>